<proteinExistence type="predicted"/>
<evidence type="ECO:0000313" key="2">
    <source>
        <dbReference type="Proteomes" id="UP001457282"/>
    </source>
</evidence>
<protein>
    <submittedName>
        <fullName evidence="1">Uncharacterized protein</fullName>
    </submittedName>
</protein>
<keyword evidence="2" id="KW-1185">Reference proteome</keyword>
<evidence type="ECO:0000313" key="1">
    <source>
        <dbReference type="EMBL" id="KAK9929094.1"/>
    </source>
</evidence>
<sequence>MGSTREIKDVAKNRSTNWARSNTKEAVMVRLSTEAARMRPRRRLGCGDWCCDGEASERLEHGLNLGRSRLGKDGTAATARQEARWQRNRGCGAGLNLREHDLGRIGEAVSS</sequence>
<dbReference type="EMBL" id="JBEDUW010000005">
    <property type="protein sequence ID" value="KAK9929094.1"/>
    <property type="molecule type" value="Genomic_DNA"/>
</dbReference>
<name>A0AAW1WWA9_RUBAR</name>
<dbReference type="AlphaFoldDB" id="A0AAW1WWA9"/>
<accession>A0AAW1WWA9</accession>
<comment type="caution">
    <text evidence="1">The sequence shown here is derived from an EMBL/GenBank/DDBJ whole genome shotgun (WGS) entry which is preliminary data.</text>
</comment>
<organism evidence="1 2">
    <name type="scientific">Rubus argutus</name>
    <name type="common">Southern blackberry</name>
    <dbReference type="NCBI Taxonomy" id="59490"/>
    <lineage>
        <taxon>Eukaryota</taxon>
        <taxon>Viridiplantae</taxon>
        <taxon>Streptophyta</taxon>
        <taxon>Embryophyta</taxon>
        <taxon>Tracheophyta</taxon>
        <taxon>Spermatophyta</taxon>
        <taxon>Magnoliopsida</taxon>
        <taxon>eudicotyledons</taxon>
        <taxon>Gunneridae</taxon>
        <taxon>Pentapetalae</taxon>
        <taxon>rosids</taxon>
        <taxon>fabids</taxon>
        <taxon>Rosales</taxon>
        <taxon>Rosaceae</taxon>
        <taxon>Rosoideae</taxon>
        <taxon>Rosoideae incertae sedis</taxon>
        <taxon>Rubus</taxon>
    </lineage>
</organism>
<reference evidence="1 2" key="1">
    <citation type="journal article" date="2023" name="G3 (Bethesda)">
        <title>A chromosome-length genome assembly and annotation of blackberry (Rubus argutus, cv. 'Hillquist').</title>
        <authorList>
            <person name="Bruna T."/>
            <person name="Aryal R."/>
            <person name="Dudchenko O."/>
            <person name="Sargent D.J."/>
            <person name="Mead D."/>
            <person name="Buti M."/>
            <person name="Cavallini A."/>
            <person name="Hytonen T."/>
            <person name="Andres J."/>
            <person name="Pham M."/>
            <person name="Weisz D."/>
            <person name="Mascagni F."/>
            <person name="Usai G."/>
            <person name="Natali L."/>
            <person name="Bassil N."/>
            <person name="Fernandez G.E."/>
            <person name="Lomsadze A."/>
            <person name="Armour M."/>
            <person name="Olukolu B."/>
            <person name="Poorten T."/>
            <person name="Britton C."/>
            <person name="Davik J."/>
            <person name="Ashrafi H."/>
            <person name="Aiden E.L."/>
            <person name="Borodovsky M."/>
            <person name="Worthington M."/>
        </authorList>
    </citation>
    <scope>NUCLEOTIDE SEQUENCE [LARGE SCALE GENOMIC DNA]</scope>
    <source>
        <strain evidence="1">PI 553951</strain>
    </source>
</reference>
<dbReference type="Proteomes" id="UP001457282">
    <property type="component" value="Unassembled WGS sequence"/>
</dbReference>
<gene>
    <name evidence="1" type="ORF">M0R45_026203</name>
</gene>